<evidence type="ECO:0000313" key="2">
    <source>
        <dbReference type="Proteomes" id="UP000218831"/>
    </source>
</evidence>
<dbReference type="RefSeq" id="WP_095607497.1">
    <property type="nucleotide sequence ID" value="NZ_NSKE01000012.1"/>
</dbReference>
<dbReference type="AlphaFoldDB" id="A0A2A2G5C8"/>
<reference evidence="1 2" key="1">
    <citation type="submission" date="2017-08" db="EMBL/GenBank/DDBJ databases">
        <title>Aliifodinibius alkalisoli sp. nov., isolated from saline alkaline soil.</title>
        <authorList>
            <person name="Liu D."/>
            <person name="Zhang G."/>
        </authorList>
    </citation>
    <scope>NUCLEOTIDE SEQUENCE [LARGE SCALE GENOMIC DNA]</scope>
    <source>
        <strain evidence="1 2">WN023</strain>
    </source>
</reference>
<sequence length="222" mass="25475">MNPIKNRFIYCLLASLLIVAVSCKKNSTDGDIKDTLELIEEVTPVTGGEETTIVVKRNEAQQAYFSIQFKNIEANDIIDNGIKDSWCIDIRTPLDLDSGTYENVPLYSTYRVDKWRPVNYLFNIADDLKKDDPELTWREFQIAIWSLQTHPKFELEDVKSEDLPEAFKTEDGKPNFDFEKVKTILETVENGYTDFEYGPGIKYAVIAATPPEIQTVITFVER</sequence>
<dbReference type="Proteomes" id="UP000218831">
    <property type="component" value="Unassembled WGS sequence"/>
</dbReference>
<dbReference type="PROSITE" id="PS51257">
    <property type="entry name" value="PROKAR_LIPOPROTEIN"/>
    <property type="match status" value="1"/>
</dbReference>
<gene>
    <name evidence="1" type="ORF">CK503_14225</name>
</gene>
<name>A0A2A2G5C8_9BACT</name>
<protein>
    <submittedName>
        <fullName evidence="1">Uncharacterized protein</fullName>
    </submittedName>
</protein>
<proteinExistence type="predicted"/>
<keyword evidence="2" id="KW-1185">Reference proteome</keyword>
<dbReference type="EMBL" id="NSKE01000012">
    <property type="protein sequence ID" value="PAU92841.1"/>
    <property type="molecule type" value="Genomic_DNA"/>
</dbReference>
<comment type="caution">
    <text evidence="1">The sequence shown here is derived from an EMBL/GenBank/DDBJ whole genome shotgun (WGS) entry which is preliminary data.</text>
</comment>
<dbReference type="OrthoDB" id="1524328at2"/>
<accession>A0A2A2G5C8</accession>
<organism evidence="1 2">
    <name type="scientific">Fodinibius salipaludis</name>
    <dbReference type="NCBI Taxonomy" id="2032627"/>
    <lineage>
        <taxon>Bacteria</taxon>
        <taxon>Pseudomonadati</taxon>
        <taxon>Balneolota</taxon>
        <taxon>Balneolia</taxon>
        <taxon>Balneolales</taxon>
        <taxon>Balneolaceae</taxon>
        <taxon>Fodinibius</taxon>
    </lineage>
</organism>
<evidence type="ECO:0000313" key="1">
    <source>
        <dbReference type="EMBL" id="PAU92841.1"/>
    </source>
</evidence>